<organism evidence="2 3">
    <name type="scientific">Lates calcarifer</name>
    <name type="common">Barramundi</name>
    <name type="synonym">Holocentrus calcarifer</name>
    <dbReference type="NCBI Taxonomy" id="8187"/>
    <lineage>
        <taxon>Eukaryota</taxon>
        <taxon>Metazoa</taxon>
        <taxon>Chordata</taxon>
        <taxon>Craniata</taxon>
        <taxon>Vertebrata</taxon>
        <taxon>Euteleostomi</taxon>
        <taxon>Actinopterygii</taxon>
        <taxon>Neopterygii</taxon>
        <taxon>Teleostei</taxon>
        <taxon>Neoteleostei</taxon>
        <taxon>Acanthomorphata</taxon>
        <taxon>Carangaria</taxon>
        <taxon>Carangaria incertae sedis</taxon>
        <taxon>Centropomidae</taxon>
        <taxon>Lates</taxon>
    </lineage>
</organism>
<evidence type="ECO:0000313" key="3">
    <source>
        <dbReference type="Proteomes" id="UP000314980"/>
    </source>
</evidence>
<sequence>MCHPPMNSFASAKASSPVSDLCRMEKIVSEKLSVEPEVVTALTFLRLYYSAFTSPSAGREEIPSIGRLEAQLKACLCRLVFSKAKPSVLALSLIAQEFDALQSITLLKIVQQFQRHLKISDSELLYWKELVAKCMTEYRSAECNKPDNKKLVWIVSRRTAQNLQANHFSVPGLPTIPEGSWDESESEDSCEDMSCGEESPCGSPGSDGEGAFFPSTFLKCRK</sequence>
<dbReference type="InParanoid" id="A0A4W6EHF5"/>
<gene>
    <name evidence="2" type="primary">CCNG2</name>
</gene>
<accession>A0A4W6EHF5</accession>
<reference evidence="2" key="3">
    <citation type="submission" date="2025-09" db="UniProtKB">
        <authorList>
            <consortium name="Ensembl"/>
        </authorList>
    </citation>
    <scope>IDENTIFICATION</scope>
</reference>
<keyword evidence="3" id="KW-1185">Reference proteome</keyword>
<name>A0A4W6EHF5_LATCA</name>
<dbReference type="Proteomes" id="UP000314980">
    <property type="component" value="Unassembled WGS sequence"/>
</dbReference>
<evidence type="ECO:0000313" key="2">
    <source>
        <dbReference type="Ensembl" id="ENSLCAP00010036743.1"/>
    </source>
</evidence>
<reference evidence="3" key="1">
    <citation type="submission" date="2015-09" db="EMBL/GenBank/DDBJ databases">
        <authorList>
            <person name="Sai Rama Sridatta P."/>
        </authorList>
    </citation>
    <scope>NUCLEOTIDE SEQUENCE [LARGE SCALE GENOMIC DNA]</scope>
</reference>
<proteinExistence type="predicted"/>
<protein>
    <submittedName>
        <fullName evidence="2">Cyclin G2</fullName>
    </submittedName>
</protein>
<feature type="compositionally biased region" description="Acidic residues" evidence="1">
    <location>
        <begin position="180"/>
        <end position="195"/>
    </location>
</feature>
<evidence type="ECO:0000256" key="1">
    <source>
        <dbReference type="SAM" id="MobiDB-lite"/>
    </source>
</evidence>
<dbReference type="Ensembl" id="ENSLCAT00010037606.1">
    <property type="protein sequence ID" value="ENSLCAP00010036743.1"/>
    <property type="gene ID" value="ENSLCAG00010017206.1"/>
</dbReference>
<feature type="region of interest" description="Disordered" evidence="1">
    <location>
        <begin position="171"/>
        <end position="211"/>
    </location>
</feature>
<dbReference type="Gene3D" id="1.10.472.10">
    <property type="entry name" value="Cyclin-like"/>
    <property type="match status" value="2"/>
</dbReference>
<dbReference type="AlphaFoldDB" id="A0A4W6EHF5"/>
<reference evidence="2" key="2">
    <citation type="submission" date="2025-08" db="UniProtKB">
        <authorList>
            <consortium name="Ensembl"/>
        </authorList>
    </citation>
    <scope>IDENTIFICATION</scope>
</reference>
<dbReference type="STRING" id="8187.ENSLCAP00010036743"/>
<dbReference type="GeneTree" id="ENSGT00940000156423"/>